<evidence type="ECO:0000256" key="4">
    <source>
        <dbReference type="ARBA" id="ARBA00023136"/>
    </source>
</evidence>
<feature type="transmembrane region" description="Helical" evidence="5">
    <location>
        <begin position="14"/>
        <end position="35"/>
    </location>
</feature>
<dbReference type="PANTHER" id="PTHR11814">
    <property type="entry name" value="SULFATE TRANSPORTER"/>
    <property type="match status" value="1"/>
</dbReference>
<organism evidence="7 8">
    <name type="scientific">Methylocella silvestris</name>
    <dbReference type="NCBI Taxonomy" id="199596"/>
    <lineage>
        <taxon>Bacteria</taxon>
        <taxon>Pseudomonadati</taxon>
        <taxon>Pseudomonadota</taxon>
        <taxon>Alphaproteobacteria</taxon>
        <taxon>Hyphomicrobiales</taxon>
        <taxon>Beijerinckiaceae</taxon>
        <taxon>Methylocella</taxon>
    </lineage>
</organism>
<keyword evidence="2 5" id="KW-0812">Transmembrane</keyword>
<dbReference type="GO" id="GO:0055085">
    <property type="term" value="P:transmembrane transport"/>
    <property type="evidence" value="ECO:0007669"/>
    <property type="project" value="InterPro"/>
</dbReference>
<feature type="transmembrane region" description="Helical" evidence="5">
    <location>
        <begin position="42"/>
        <end position="63"/>
    </location>
</feature>
<name>A0A2J7TIE5_METSI</name>
<feature type="transmembrane region" description="Helical" evidence="5">
    <location>
        <begin position="149"/>
        <end position="177"/>
    </location>
</feature>
<sequence>MRDLFARRSFADDLLASVVVFLVALPLCMGIAIASGMPPASGLITGIVGGIVVGFLAGSPLQVSGPAAGLAVLVFELVRVHGIAMLGPVVLLAGLIQVAAGVLQLGVWFRMTSPAVVYGMLAGIGVLIIASQLHVLIDASPQAGGLENLLAIPAALLGAGTQGGLIAGALGLATIALMLAWDKFRPARLAALPGALIAVVAITALAQGLSLGVKYVDVPENLFDAAQLVSLPTLANLLDPKIFIAALAFAFIASAETLLSAAAVDRMHDGPRTQYDRELAAQGVGNAICGALGALPMTGVIVRSAANVQAGGKTRASTILHGVWILAFALLAPGLLRAIPVSCLAGVLVFTGFKMLSPKYFQQLRRYGYGALAVYAATAAAIVATDLLTGVLIGFGLSLILLTLRSAALTVNVIQSQKPGEAQLHLDGAATFLKAPALAKALDQVPAGTVLHVVIDRLTHIDHAALELLRDWSRTAQARGCALNVDWQELQNRSEGARQGA</sequence>
<feature type="domain" description="SLC26A/SulP transporter" evidence="6">
    <location>
        <begin position="10"/>
        <end position="365"/>
    </location>
</feature>
<evidence type="ECO:0000259" key="6">
    <source>
        <dbReference type="Pfam" id="PF00916"/>
    </source>
</evidence>
<evidence type="ECO:0000256" key="5">
    <source>
        <dbReference type="SAM" id="Phobius"/>
    </source>
</evidence>
<keyword evidence="3 5" id="KW-1133">Transmembrane helix</keyword>
<feature type="transmembrane region" description="Helical" evidence="5">
    <location>
        <begin position="189"/>
        <end position="209"/>
    </location>
</feature>
<dbReference type="OrthoDB" id="9769739at2"/>
<dbReference type="EMBL" id="PDZR01000006">
    <property type="protein sequence ID" value="PNG26519.1"/>
    <property type="molecule type" value="Genomic_DNA"/>
</dbReference>
<dbReference type="AlphaFoldDB" id="A0A2J7TIE5"/>
<dbReference type="Pfam" id="PF00916">
    <property type="entry name" value="Sulfate_transp"/>
    <property type="match status" value="1"/>
</dbReference>
<feature type="transmembrane region" description="Helical" evidence="5">
    <location>
        <begin position="367"/>
        <end position="385"/>
    </location>
</feature>
<gene>
    <name evidence="7" type="ORF">CR492_07430</name>
</gene>
<evidence type="ECO:0000256" key="1">
    <source>
        <dbReference type="ARBA" id="ARBA00004141"/>
    </source>
</evidence>
<dbReference type="GO" id="GO:0016020">
    <property type="term" value="C:membrane"/>
    <property type="evidence" value="ECO:0007669"/>
    <property type="project" value="UniProtKB-SubCell"/>
</dbReference>
<feature type="transmembrane region" description="Helical" evidence="5">
    <location>
        <begin position="115"/>
        <end position="137"/>
    </location>
</feature>
<dbReference type="Proteomes" id="UP000236286">
    <property type="component" value="Unassembled WGS sequence"/>
</dbReference>
<evidence type="ECO:0000256" key="2">
    <source>
        <dbReference type="ARBA" id="ARBA00022692"/>
    </source>
</evidence>
<dbReference type="RefSeq" id="WP_102843116.1">
    <property type="nucleotide sequence ID" value="NZ_PDZR01000006.1"/>
</dbReference>
<feature type="transmembrane region" description="Helical" evidence="5">
    <location>
        <begin position="83"/>
        <end position="103"/>
    </location>
</feature>
<evidence type="ECO:0000313" key="8">
    <source>
        <dbReference type="Proteomes" id="UP000236286"/>
    </source>
</evidence>
<evidence type="ECO:0000256" key="3">
    <source>
        <dbReference type="ARBA" id="ARBA00022989"/>
    </source>
</evidence>
<proteinExistence type="predicted"/>
<comment type="subcellular location">
    <subcellularLocation>
        <location evidence="1">Membrane</location>
        <topology evidence="1">Multi-pass membrane protein</topology>
    </subcellularLocation>
</comment>
<feature type="transmembrane region" description="Helical" evidence="5">
    <location>
        <begin position="322"/>
        <end position="355"/>
    </location>
</feature>
<dbReference type="InterPro" id="IPR011547">
    <property type="entry name" value="SLC26A/SulP_dom"/>
</dbReference>
<evidence type="ECO:0000313" key="7">
    <source>
        <dbReference type="EMBL" id="PNG26519.1"/>
    </source>
</evidence>
<keyword evidence="4 5" id="KW-0472">Membrane</keyword>
<feature type="transmembrane region" description="Helical" evidence="5">
    <location>
        <begin position="242"/>
        <end position="264"/>
    </location>
</feature>
<dbReference type="InterPro" id="IPR001902">
    <property type="entry name" value="SLC26A/SulP_fam"/>
</dbReference>
<feature type="transmembrane region" description="Helical" evidence="5">
    <location>
        <begin position="284"/>
        <end position="302"/>
    </location>
</feature>
<reference evidence="7 8" key="1">
    <citation type="submission" date="2017-10" db="EMBL/GenBank/DDBJ databases">
        <title>Genome announcement of Methylocella silvestris TVC from permafrost.</title>
        <authorList>
            <person name="Wang J."/>
            <person name="Geng K."/>
            <person name="Ul-Haque F."/>
            <person name="Crombie A.T."/>
            <person name="Street L.E."/>
            <person name="Wookey P.A."/>
            <person name="Murrell J.C."/>
            <person name="Pratscher J."/>
        </authorList>
    </citation>
    <scope>NUCLEOTIDE SEQUENCE [LARGE SCALE GENOMIC DNA]</scope>
    <source>
        <strain evidence="7 8">TVC</strain>
    </source>
</reference>
<protein>
    <submittedName>
        <fullName evidence="7">SulP family inorganic anion transporter</fullName>
    </submittedName>
</protein>
<comment type="caution">
    <text evidence="7">The sequence shown here is derived from an EMBL/GenBank/DDBJ whole genome shotgun (WGS) entry which is preliminary data.</text>
</comment>
<accession>A0A2J7TIE5</accession>
<feature type="transmembrane region" description="Helical" evidence="5">
    <location>
        <begin position="391"/>
        <end position="414"/>
    </location>
</feature>